<name>A0A4P9ZHN0_9ASCO</name>
<evidence type="ECO:0000313" key="6">
    <source>
        <dbReference type="EMBL" id="RKP31490.1"/>
    </source>
</evidence>
<dbReference type="AlphaFoldDB" id="A0A4P9ZHN0"/>
<dbReference type="InterPro" id="IPR018552">
    <property type="entry name" value="CENP-X"/>
</dbReference>
<evidence type="ECO:0000313" key="7">
    <source>
        <dbReference type="Proteomes" id="UP000268321"/>
    </source>
</evidence>
<sequence length="137" mass="15146">MPEEATIPAVSGLVPSTTIALIFYHVAFKHPDTRISAPAVMLTGEYIRLFVQEAVLRANELRLRETKLIPAQKSCSDAEIENLKASQNLGEEEDLEEDFDEYRGLGVATQLENEPPLLNVLEARHLAAVGGLLLMDF</sequence>
<dbReference type="Pfam" id="PF09415">
    <property type="entry name" value="CENP-X"/>
    <property type="match status" value="1"/>
</dbReference>
<comment type="similarity">
    <text evidence="1">Belongs to the CENP-X/MHF2 family.</text>
</comment>
<protein>
    <recommendedName>
        <fullName evidence="8">Transcription factor CBF/NF-Y/archaeal histone domain-containing protein</fullName>
    </recommendedName>
</protein>
<feature type="transmembrane region" description="Helical" evidence="5">
    <location>
        <begin position="6"/>
        <end position="27"/>
    </location>
</feature>
<evidence type="ECO:0000256" key="5">
    <source>
        <dbReference type="SAM" id="Phobius"/>
    </source>
</evidence>
<evidence type="ECO:0000256" key="2">
    <source>
        <dbReference type="ARBA" id="ARBA00022763"/>
    </source>
</evidence>
<keyword evidence="4" id="KW-0234">DNA repair</keyword>
<gene>
    <name evidence="6" type="ORF">METBISCDRAFT_22371</name>
</gene>
<dbReference type="OrthoDB" id="2500381at2759"/>
<evidence type="ECO:0000256" key="3">
    <source>
        <dbReference type="ARBA" id="ARBA00023125"/>
    </source>
</evidence>
<dbReference type="EMBL" id="ML004441">
    <property type="protein sequence ID" value="RKP31490.1"/>
    <property type="molecule type" value="Genomic_DNA"/>
</dbReference>
<accession>A0A4P9ZHN0</accession>
<keyword evidence="3" id="KW-0238">DNA-binding</keyword>
<keyword evidence="2" id="KW-0227">DNA damage</keyword>
<evidence type="ECO:0008006" key="8">
    <source>
        <dbReference type="Google" id="ProtNLM"/>
    </source>
</evidence>
<evidence type="ECO:0000256" key="1">
    <source>
        <dbReference type="ARBA" id="ARBA00009359"/>
    </source>
</evidence>
<reference evidence="7" key="1">
    <citation type="journal article" date="2018" name="Nat. Microbiol.">
        <title>Leveraging single-cell genomics to expand the fungal tree of life.</title>
        <authorList>
            <person name="Ahrendt S.R."/>
            <person name="Quandt C.A."/>
            <person name="Ciobanu D."/>
            <person name="Clum A."/>
            <person name="Salamov A."/>
            <person name="Andreopoulos B."/>
            <person name="Cheng J.F."/>
            <person name="Woyke T."/>
            <person name="Pelin A."/>
            <person name="Henrissat B."/>
            <person name="Reynolds N.K."/>
            <person name="Benny G.L."/>
            <person name="Smith M.E."/>
            <person name="James T.Y."/>
            <person name="Grigoriev I.V."/>
        </authorList>
    </citation>
    <scope>NUCLEOTIDE SEQUENCE [LARGE SCALE GENOMIC DNA]</scope>
    <source>
        <strain evidence="7">Baker2002</strain>
    </source>
</reference>
<dbReference type="GO" id="GO:0006281">
    <property type="term" value="P:DNA repair"/>
    <property type="evidence" value="ECO:0007669"/>
    <property type="project" value="UniProtKB-KW"/>
</dbReference>
<evidence type="ECO:0000256" key="4">
    <source>
        <dbReference type="ARBA" id="ARBA00023204"/>
    </source>
</evidence>
<dbReference type="Proteomes" id="UP000268321">
    <property type="component" value="Unassembled WGS sequence"/>
</dbReference>
<keyword evidence="7" id="KW-1185">Reference proteome</keyword>
<keyword evidence="5" id="KW-0812">Transmembrane</keyword>
<dbReference type="GO" id="GO:0051382">
    <property type="term" value="P:kinetochore assembly"/>
    <property type="evidence" value="ECO:0007669"/>
    <property type="project" value="InterPro"/>
</dbReference>
<keyword evidence="5" id="KW-1133">Transmembrane helix</keyword>
<keyword evidence="5" id="KW-0472">Membrane</keyword>
<proteinExistence type="inferred from homology"/>
<dbReference type="GO" id="GO:0003677">
    <property type="term" value="F:DNA binding"/>
    <property type="evidence" value="ECO:0007669"/>
    <property type="project" value="UniProtKB-KW"/>
</dbReference>
<organism evidence="6 7">
    <name type="scientific">Metschnikowia bicuspidata</name>
    <dbReference type="NCBI Taxonomy" id="27322"/>
    <lineage>
        <taxon>Eukaryota</taxon>
        <taxon>Fungi</taxon>
        <taxon>Dikarya</taxon>
        <taxon>Ascomycota</taxon>
        <taxon>Saccharomycotina</taxon>
        <taxon>Pichiomycetes</taxon>
        <taxon>Metschnikowiaceae</taxon>
        <taxon>Metschnikowia</taxon>
    </lineage>
</organism>